<feature type="compositionally biased region" description="Basic residues" evidence="1">
    <location>
        <begin position="259"/>
        <end position="268"/>
    </location>
</feature>
<feature type="region of interest" description="Disordered" evidence="1">
    <location>
        <begin position="18"/>
        <end position="137"/>
    </location>
</feature>
<dbReference type="AlphaFoldDB" id="A0A0N4TU13"/>
<protein>
    <submittedName>
        <fullName evidence="4">RRM domain-containing protein</fullName>
    </submittedName>
</protein>
<evidence type="ECO:0000313" key="2">
    <source>
        <dbReference type="EMBL" id="VDN93405.1"/>
    </source>
</evidence>
<feature type="compositionally biased region" description="Basic residues" evidence="1">
    <location>
        <begin position="301"/>
        <end position="321"/>
    </location>
</feature>
<feature type="compositionally biased region" description="Polar residues" evidence="1">
    <location>
        <begin position="118"/>
        <end position="133"/>
    </location>
</feature>
<feature type="compositionally biased region" description="Basic and acidic residues" evidence="1">
    <location>
        <begin position="436"/>
        <end position="453"/>
    </location>
</feature>
<dbReference type="EMBL" id="UZAD01013276">
    <property type="protein sequence ID" value="VDN93405.1"/>
    <property type="molecule type" value="Genomic_DNA"/>
</dbReference>
<keyword evidence="3" id="KW-1185">Reference proteome</keyword>
<feature type="compositionally biased region" description="Acidic residues" evidence="1">
    <location>
        <begin position="21"/>
        <end position="35"/>
    </location>
</feature>
<gene>
    <name evidence="2" type="ORF">BPAG_LOCUS12219</name>
</gene>
<dbReference type="Proteomes" id="UP000278627">
    <property type="component" value="Unassembled WGS sequence"/>
</dbReference>
<feature type="compositionally biased region" description="Polar residues" evidence="1">
    <location>
        <begin position="95"/>
        <end position="106"/>
    </location>
</feature>
<evidence type="ECO:0000313" key="4">
    <source>
        <dbReference type="WBParaSite" id="BPAG_0001225701-mRNA-1"/>
    </source>
</evidence>
<name>A0A0N4TU13_BRUPA</name>
<evidence type="ECO:0000256" key="1">
    <source>
        <dbReference type="SAM" id="MobiDB-lite"/>
    </source>
</evidence>
<feature type="region of interest" description="Disordered" evidence="1">
    <location>
        <begin position="259"/>
        <end position="349"/>
    </location>
</feature>
<reference evidence="2 3" key="2">
    <citation type="submission" date="2018-11" db="EMBL/GenBank/DDBJ databases">
        <authorList>
            <consortium name="Pathogen Informatics"/>
        </authorList>
    </citation>
    <scope>NUCLEOTIDE SEQUENCE [LARGE SCALE GENOMIC DNA]</scope>
</reference>
<evidence type="ECO:0000313" key="3">
    <source>
        <dbReference type="Proteomes" id="UP000278627"/>
    </source>
</evidence>
<organism evidence="4">
    <name type="scientific">Brugia pahangi</name>
    <name type="common">Filarial nematode worm</name>
    <dbReference type="NCBI Taxonomy" id="6280"/>
    <lineage>
        <taxon>Eukaryota</taxon>
        <taxon>Metazoa</taxon>
        <taxon>Ecdysozoa</taxon>
        <taxon>Nematoda</taxon>
        <taxon>Chromadorea</taxon>
        <taxon>Rhabditida</taxon>
        <taxon>Spirurina</taxon>
        <taxon>Spiruromorpha</taxon>
        <taxon>Filarioidea</taxon>
        <taxon>Onchocercidae</taxon>
        <taxon>Brugia</taxon>
    </lineage>
</organism>
<accession>A0A0N4TU13</accession>
<dbReference type="WBParaSite" id="BPAG_0001225701-mRNA-1">
    <property type="protein sequence ID" value="BPAG_0001225701-mRNA-1"/>
    <property type="gene ID" value="BPAG_0001225701"/>
</dbReference>
<feature type="region of interest" description="Disordered" evidence="1">
    <location>
        <begin position="436"/>
        <end position="474"/>
    </location>
</feature>
<feature type="compositionally biased region" description="Basic and acidic residues" evidence="1">
    <location>
        <begin position="322"/>
        <end position="349"/>
    </location>
</feature>
<feature type="compositionally biased region" description="Low complexity" evidence="1">
    <location>
        <begin position="269"/>
        <end position="300"/>
    </location>
</feature>
<sequence>MDEEELLLETPSTFDVSNLSELDESAILGDDDIQEEGSIKDEIVEHHEETEELDYDEDLEAEKAPRLSKFTSERTIMQKRSLLNEASSKRDEQNRSAPTNSASVSKSVKPISLEDNLSRSSQVHSVKNTTGTTRAPKVFINPHHRGVLRPQGSTPHSLPLPWEAAVRVPSVPGLRHPVALPLPNSVTMLPQVSHSVPFPIVPSSSTDFSRPPPQIMPLPNYSTPPPSVYPSQFMAESLGLIPSVGQWDQMVEGFLRRTTAHSRSRFSRSPRSSSSSRSRSHSYSSHSSSSTVSSRSSSRSPYRRVHSRSRRSSSRRPFNHRSRNEVIRRRSRDRLRQSGDGHRESVYHYDRTRNRANDVAKQEKTMECAKAIGLDSEYLTKLEEQKKMREVILRKKEERRIQTVQRLGGPISASDQKSMRQLNRTSNFGERRLEHNRRMDEEHSSRRKFDSRMRKTSGIRNGRKEPVSGTSSDVSREAVNVNRLEASVCAEKGVATNSSVIQKIEPAVVGNDPNMEQTAARVTAVTSVRRAKRENEQNPERTRKKKAYLAVVISSLNQAPINVDRIRIIAETIGPTKKVWRSSENTVSLIFEEHESAKKFMFHYHNTSSRSDCDWKFENSLQDGVHRSDGSILEETSRRIILISIYYLKLLKTSGEKIYVSVYCFIYITFSRVIHGVQLAVTLQKLFANLTELP</sequence>
<feature type="compositionally biased region" description="Basic and acidic residues" evidence="1">
    <location>
        <begin position="37"/>
        <end position="49"/>
    </location>
</feature>
<feature type="compositionally biased region" description="Acidic residues" evidence="1">
    <location>
        <begin position="50"/>
        <end position="60"/>
    </location>
</feature>
<reference evidence="4" key="1">
    <citation type="submission" date="2017-02" db="UniProtKB">
        <authorList>
            <consortium name="WormBaseParasite"/>
        </authorList>
    </citation>
    <scope>IDENTIFICATION</scope>
</reference>
<proteinExistence type="predicted"/>